<dbReference type="Proteomes" id="UP001528673">
    <property type="component" value="Unassembled WGS sequence"/>
</dbReference>
<protein>
    <submittedName>
        <fullName evidence="6">LysR family transcriptional regulator</fullName>
    </submittedName>
</protein>
<dbReference type="SUPFAM" id="SSF46785">
    <property type="entry name" value="Winged helix' DNA-binding domain"/>
    <property type="match status" value="1"/>
</dbReference>
<dbReference type="EMBL" id="JAQSIP010000012">
    <property type="protein sequence ID" value="MDD0840775.1"/>
    <property type="molecule type" value="Genomic_DNA"/>
</dbReference>
<dbReference type="Pfam" id="PF00126">
    <property type="entry name" value="HTH_1"/>
    <property type="match status" value="1"/>
</dbReference>
<keyword evidence="4" id="KW-0732">Signal</keyword>
<evidence type="ECO:0000259" key="5">
    <source>
        <dbReference type="PROSITE" id="PS51866"/>
    </source>
</evidence>
<dbReference type="InterPro" id="IPR008995">
    <property type="entry name" value="Mo/tungstate-bd_C_term_dom"/>
</dbReference>
<dbReference type="Gene3D" id="2.40.50.100">
    <property type="match status" value="1"/>
</dbReference>
<reference evidence="6 7" key="1">
    <citation type="submission" date="2023-02" db="EMBL/GenBank/DDBJ databases">
        <title>Bacterial whole genomic sequence of Curvibacter sp. HBC61.</title>
        <authorList>
            <person name="Le V."/>
            <person name="Ko S.-R."/>
            <person name="Ahn C.-Y."/>
            <person name="Oh H.-M."/>
        </authorList>
    </citation>
    <scope>NUCLEOTIDE SEQUENCE [LARGE SCALE GENOMIC DNA]</scope>
    <source>
        <strain evidence="6 7">HBC61</strain>
    </source>
</reference>
<accession>A0ABT5N3D3</accession>
<feature type="domain" description="Mop" evidence="5">
    <location>
        <begin position="154"/>
        <end position="220"/>
    </location>
</feature>
<evidence type="ECO:0000256" key="2">
    <source>
        <dbReference type="PROSITE-ProRule" id="PRU01213"/>
    </source>
</evidence>
<dbReference type="Gene3D" id="1.10.10.10">
    <property type="entry name" value="Winged helix-like DNA-binding domain superfamily/Winged helix DNA-binding domain"/>
    <property type="match status" value="1"/>
</dbReference>
<feature type="signal peptide" evidence="4">
    <location>
        <begin position="1"/>
        <end position="23"/>
    </location>
</feature>
<dbReference type="InterPro" id="IPR004606">
    <property type="entry name" value="Mop_domain"/>
</dbReference>
<dbReference type="PROSITE" id="PS51866">
    <property type="entry name" value="MOP"/>
    <property type="match status" value="1"/>
</dbReference>
<dbReference type="InterPro" id="IPR000847">
    <property type="entry name" value="LysR_HTH_N"/>
</dbReference>
<evidence type="ECO:0000256" key="1">
    <source>
        <dbReference type="ARBA" id="ARBA00022505"/>
    </source>
</evidence>
<dbReference type="SUPFAM" id="SSF50331">
    <property type="entry name" value="MOP-like"/>
    <property type="match status" value="1"/>
</dbReference>
<evidence type="ECO:0000313" key="7">
    <source>
        <dbReference type="Proteomes" id="UP001528673"/>
    </source>
</evidence>
<evidence type="ECO:0000313" key="6">
    <source>
        <dbReference type="EMBL" id="MDD0840775.1"/>
    </source>
</evidence>
<sequence length="330" mass="32695">MSAARARATVALTASASATAADAAPAAAPAPQWAQALGHAASDKRLDILRGIARSGSISQAAREAGVSYKAAWQALDTLSNLAGVELVQRAVGGAGGGGARVTDAGLWLLQAAEALDQARQTVLARLPPFGEGAPSTAGVAPTAPVGLAALGLRTSMRNQVPAQVLGLRRVGALVDVTLGLAGGLTLSSRLTRESAELLGLQTGLAVQALCKATAVRIEAVSGEALGGVRHSAADTGLEAPQGPGGDAAHEATARPEPGPDTPADEADGLSGLVGQVLRVARAGEAQEVVLALPGGLQWVGFTAPGVSLRRGRLARAVLHASAVVLALGA</sequence>
<dbReference type="InterPro" id="IPR051815">
    <property type="entry name" value="Molybdate_resp_trans_reg"/>
</dbReference>
<name>A0ABT5N3D3_9BURK</name>
<proteinExistence type="predicted"/>
<feature type="chain" id="PRO_5046036569" evidence="4">
    <location>
        <begin position="24"/>
        <end position="330"/>
    </location>
</feature>
<keyword evidence="1 2" id="KW-0500">Molybdenum</keyword>
<evidence type="ECO:0000256" key="4">
    <source>
        <dbReference type="SAM" id="SignalP"/>
    </source>
</evidence>
<dbReference type="PANTHER" id="PTHR30432:SF1">
    <property type="entry name" value="DNA-BINDING TRANSCRIPTIONAL DUAL REGULATOR MODE"/>
    <property type="match status" value="1"/>
</dbReference>
<dbReference type="PANTHER" id="PTHR30432">
    <property type="entry name" value="TRANSCRIPTIONAL REGULATOR MODE"/>
    <property type="match status" value="1"/>
</dbReference>
<comment type="caution">
    <text evidence="6">The sequence shown here is derived from an EMBL/GenBank/DDBJ whole genome shotgun (WGS) entry which is preliminary data.</text>
</comment>
<keyword evidence="7" id="KW-1185">Reference proteome</keyword>
<feature type="region of interest" description="Disordered" evidence="3">
    <location>
        <begin position="235"/>
        <end position="265"/>
    </location>
</feature>
<dbReference type="InterPro" id="IPR005116">
    <property type="entry name" value="Transp-assoc_OB_typ1"/>
</dbReference>
<evidence type="ECO:0000256" key="3">
    <source>
        <dbReference type="SAM" id="MobiDB-lite"/>
    </source>
</evidence>
<dbReference type="InterPro" id="IPR036388">
    <property type="entry name" value="WH-like_DNA-bd_sf"/>
</dbReference>
<dbReference type="RefSeq" id="WP_273953558.1">
    <property type="nucleotide sequence ID" value="NZ_JAQSIP010000012.1"/>
</dbReference>
<organism evidence="6 7">
    <name type="scientific">Curvibacter cyanobacteriorum</name>
    <dbReference type="NCBI Taxonomy" id="3026422"/>
    <lineage>
        <taxon>Bacteria</taxon>
        <taxon>Pseudomonadati</taxon>
        <taxon>Pseudomonadota</taxon>
        <taxon>Betaproteobacteria</taxon>
        <taxon>Burkholderiales</taxon>
        <taxon>Comamonadaceae</taxon>
        <taxon>Curvibacter</taxon>
    </lineage>
</organism>
<dbReference type="Pfam" id="PF03459">
    <property type="entry name" value="TOBE"/>
    <property type="match status" value="1"/>
</dbReference>
<gene>
    <name evidence="6" type="ORF">PSQ40_19520</name>
</gene>
<dbReference type="InterPro" id="IPR036390">
    <property type="entry name" value="WH_DNA-bd_sf"/>
</dbReference>